<dbReference type="EMBL" id="JAOQAZ010000004">
    <property type="protein sequence ID" value="KAJ4267483.1"/>
    <property type="molecule type" value="Genomic_DNA"/>
</dbReference>
<feature type="compositionally biased region" description="Low complexity" evidence="8">
    <location>
        <begin position="19"/>
        <end position="32"/>
    </location>
</feature>
<feature type="region of interest" description="Disordered" evidence="8">
    <location>
        <begin position="286"/>
        <end position="374"/>
    </location>
</feature>
<feature type="compositionally biased region" description="Basic and acidic residues" evidence="8">
    <location>
        <begin position="191"/>
        <end position="205"/>
    </location>
</feature>
<dbReference type="PANTHER" id="PTHR40626:SF30">
    <property type="entry name" value="FINGER DOMAIN PROTEIN, PUTATIVE (AFU_ORTHOLOGUE AFUA_4G13600)-RELATED"/>
    <property type="match status" value="1"/>
</dbReference>
<feature type="region of interest" description="Disordered" evidence="8">
    <location>
        <begin position="191"/>
        <end position="220"/>
    </location>
</feature>
<evidence type="ECO:0000256" key="2">
    <source>
        <dbReference type="ARBA" id="ARBA00022723"/>
    </source>
</evidence>
<dbReference type="InterPro" id="IPR007219">
    <property type="entry name" value="XnlR_reg_dom"/>
</dbReference>
<gene>
    <name evidence="10" type="ORF">NW762_003590</name>
</gene>
<keyword evidence="6" id="KW-0539">Nucleus</keyword>
<feature type="region of interest" description="Disordered" evidence="8">
    <location>
        <begin position="244"/>
        <end position="263"/>
    </location>
</feature>
<keyword evidence="11" id="KW-1185">Reference proteome</keyword>
<feature type="compositionally biased region" description="Polar residues" evidence="8">
    <location>
        <begin position="357"/>
        <end position="366"/>
    </location>
</feature>
<feature type="region of interest" description="Disordered" evidence="8">
    <location>
        <begin position="1"/>
        <end position="122"/>
    </location>
</feature>
<protein>
    <recommendedName>
        <fullName evidence="9">C2H2-type domain-containing protein</fullName>
    </recommendedName>
</protein>
<feature type="compositionally biased region" description="Polar residues" evidence="8">
    <location>
        <begin position="91"/>
        <end position="106"/>
    </location>
</feature>
<feature type="domain" description="C2H2-type" evidence="9">
    <location>
        <begin position="169"/>
        <end position="198"/>
    </location>
</feature>
<dbReference type="Gene3D" id="3.30.160.60">
    <property type="entry name" value="Classic Zinc Finger"/>
    <property type="match status" value="2"/>
</dbReference>
<dbReference type="CDD" id="cd12148">
    <property type="entry name" value="fungal_TF_MHR"/>
    <property type="match status" value="1"/>
</dbReference>
<evidence type="ECO:0000256" key="6">
    <source>
        <dbReference type="ARBA" id="ARBA00023242"/>
    </source>
</evidence>
<dbReference type="GO" id="GO:0000785">
    <property type="term" value="C:chromatin"/>
    <property type="evidence" value="ECO:0007669"/>
    <property type="project" value="TreeGrafter"/>
</dbReference>
<feature type="compositionally biased region" description="Low complexity" evidence="8">
    <location>
        <begin position="325"/>
        <end position="341"/>
    </location>
</feature>
<dbReference type="AlphaFoldDB" id="A0A9W8VHU3"/>
<evidence type="ECO:0000256" key="1">
    <source>
        <dbReference type="ARBA" id="ARBA00004123"/>
    </source>
</evidence>
<dbReference type="GO" id="GO:0005634">
    <property type="term" value="C:nucleus"/>
    <property type="evidence" value="ECO:0007669"/>
    <property type="project" value="UniProtKB-SubCell"/>
</dbReference>
<dbReference type="Pfam" id="PF04082">
    <property type="entry name" value="Fungal_trans"/>
    <property type="match status" value="1"/>
</dbReference>
<dbReference type="GO" id="GO:0000981">
    <property type="term" value="F:DNA-binding transcription factor activity, RNA polymerase II-specific"/>
    <property type="evidence" value="ECO:0007669"/>
    <property type="project" value="InterPro"/>
</dbReference>
<dbReference type="PROSITE" id="PS00028">
    <property type="entry name" value="ZINC_FINGER_C2H2_1"/>
    <property type="match status" value="2"/>
</dbReference>
<name>A0A9W8VHU3_9HYPO</name>
<accession>A0A9W8VHU3</accession>
<evidence type="ECO:0000256" key="8">
    <source>
        <dbReference type="SAM" id="MobiDB-lite"/>
    </source>
</evidence>
<evidence type="ECO:0000256" key="7">
    <source>
        <dbReference type="PROSITE-ProRule" id="PRU00042"/>
    </source>
</evidence>
<dbReference type="OrthoDB" id="6077919at2759"/>
<evidence type="ECO:0000256" key="5">
    <source>
        <dbReference type="ARBA" id="ARBA00022833"/>
    </source>
</evidence>
<feature type="compositionally biased region" description="Polar residues" evidence="8">
    <location>
        <begin position="287"/>
        <end position="307"/>
    </location>
</feature>
<feature type="compositionally biased region" description="Polar residues" evidence="8">
    <location>
        <begin position="33"/>
        <end position="50"/>
    </location>
</feature>
<dbReference type="SMART" id="SM00355">
    <property type="entry name" value="ZnF_C2H2"/>
    <property type="match status" value="2"/>
</dbReference>
<dbReference type="Proteomes" id="UP001152049">
    <property type="component" value="Unassembled WGS sequence"/>
</dbReference>
<comment type="caution">
    <text evidence="10">The sequence shown here is derived from an EMBL/GenBank/DDBJ whole genome shotgun (WGS) entry which is preliminary data.</text>
</comment>
<organism evidence="10 11">
    <name type="scientific">Fusarium torreyae</name>
    <dbReference type="NCBI Taxonomy" id="1237075"/>
    <lineage>
        <taxon>Eukaryota</taxon>
        <taxon>Fungi</taxon>
        <taxon>Dikarya</taxon>
        <taxon>Ascomycota</taxon>
        <taxon>Pezizomycotina</taxon>
        <taxon>Sordariomycetes</taxon>
        <taxon>Hypocreomycetidae</taxon>
        <taxon>Hypocreales</taxon>
        <taxon>Nectriaceae</taxon>
        <taxon>Fusarium</taxon>
    </lineage>
</organism>
<dbReference type="GO" id="GO:0008270">
    <property type="term" value="F:zinc ion binding"/>
    <property type="evidence" value="ECO:0007669"/>
    <property type="project" value="UniProtKB-KW"/>
</dbReference>
<sequence length="559" mass="60744">MASLKNIMNTDDEPVHQPSGSRSIDLTSRSSSAQSYVTSLNHTTPSSSHINRLDPPGSSKISSAVENSTSSSSSSKTNSNMNSRRRSNTSVDSTELSHGPNQSGPSNAPMRPFPGAASSEPHVKLTPITRKISKAKKGVPVHTCNQCPKTFSRAEHLRRHQLSHSPPDLTCPIPSCNKAFHRKDLLDRHLQRHEQDDKGVVDSKHTPHRSPKTPTLPSNTRESVLQMPQNFQDPQMVPMTAVSNSSTMVPPQWSSMASPPGPNQSYNVPPDMTDTPDNNYYIIGPSQVPTTNDTYRPSLSQPRNISDMSMIPIPESGTPDLRWDSSTLPSSSSGSTFSTPPDNTRRSQFPVPATNGGWANQTPAYQTTSSGSTSMETGTYPVSFAYDNTPPQMYTPVFGDMGLQLPEYSESSPFGTADQIPTSTVRSMSPSLAVAQSETLVAVPSLPRSDGVFDFGCSSGPPDGGSLLSTEDLMPLSLPTAAREAIPSYLEVYWDKVHPKYPIVHKHTFEDTPEEETEHVQVLQCAMAALATQFIPDADDRKKGAQLHAYAWQKSKVVS</sequence>
<keyword evidence="2" id="KW-0479">Metal-binding</keyword>
<dbReference type="SUPFAM" id="SSF57667">
    <property type="entry name" value="beta-beta-alpha zinc fingers"/>
    <property type="match status" value="1"/>
</dbReference>
<evidence type="ECO:0000313" key="10">
    <source>
        <dbReference type="EMBL" id="KAJ4267483.1"/>
    </source>
</evidence>
<dbReference type="GO" id="GO:0006351">
    <property type="term" value="P:DNA-templated transcription"/>
    <property type="evidence" value="ECO:0007669"/>
    <property type="project" value="InterPro"/>
</dbReference>
<feature type="domain" description="C2H2-type" evidence="9">
    <location>
        <begin position="142"/>
        <end position="169"/>
    </location>
</feature>
<proteinExistence type="predicted"/>
<evidence type="ECO:0000259" key="9">
    <source>
        <dbReference type="PROSITE" id="PS50157"/>
    </source>
</evidence>
<comment type="subcellular location">
    <subcellularLocation>
        <location evidence="1">Nucleus</location>
    </subcellularLocation>
</comment>
<dbReference type="GO" id="GO:0000978">
    <property type="term" value="F:RNA polymerase II cis-regulatory region sequence-specific DNA binding"/>
    <property type="evidence" value="ECO:0007669"/>
    <property type="project" value="InterPro"/>
</dbReference>
<dbReference type="PANTHER" id="PTHR40626">
    <property type="entry name" value="MIP31509P"/>
    <property type="match status" value="1"/>
</dbReference>
<reference evidence="10" key="1">
    <citation type="submission" date="2022-09" db="EMBL/GenBank/DDBJ databases">
        <title>Fusarium specimens isolated from Avocado Roots.</title>
        <authorList>
            <person name="Stajich J."/>
            <person name="Roper C."/>
            <person name="Heimlech-Rivalta G."/>
        </authorList>
    </citation>
    <scope>NUCLEOTIDE SEQUENCE</scope>
    <source>
        <strain evidence="10">CF00136</strain>
    </source>
</reference>
<evidence type="ECO:0000256" key="3">
    <source>
        <dbReference type="ARBA" id="ARBA00022737"/>
    </source>
</evidence>
<dbReference type="InterPro" id="IPR013087">
    <property type="entry name" value="Znf_C2H2_type"/>
</dbReference>
<keyword evidence="5" id="KW-0862">Zinc</keyword>
<dbReference type="Pfam" id="PF00096">
    <property type="entry name" value="zf-C2H2"/>
    <property type="match status" value="2"/>
</dbReference>
<dbReference type="PROSITE" id="PS50157">
    <property type="entry name" value="ZINC_FINGER_C2H2_2"/>
    <property type="match status" value="2"/>
</dbReference>
<evidence type="ECO:0000256" key="4">
    <source>
        <dbReference type="ARBA" id="ARBA00022771"/>
    </source>
</evidence>
<keyword evidence="4 7" id="KW-0863">Zinc-finger</keyword>
<dbReference type="InterPro" id="IPR036236">
    <property type="entry name" value="Znf_C2H2_sf"/>
</dbReference>
<evidence type="ECO:0000313" key="11">
    <source>
        <dbReference type="Proteomes" id="UP001152049"/>
    </source>
</evidence>
<keyword evidence="3" id="KW-0677">Repeat</keyword>
<feature type="compositionally biased region" description="Low complexity" evidence="8">
    <location>
        <begin position="67"/>
        <end position="82"/>
    </location>
</feature>
<dbReference type="InterPro" id="IPR051059">
    <property type="entry name" value="VerF-like"/>
</dbReference>